<dbReference type="GO" id="GO:0046983">
    <property type="term" value="F:protein dimerization activity"/>
    <property type="evidence" value="ECO:0007669"/>
    <property type="project" value="InterPro"/>
</dbReference>
<evidence type="ECO:0000313" key="3">
    <source>
        <dbReference type="Proteomes" id="UP001157006"/>
    </source>
</evidence>
<evidence type="ECO:0000259" key="1">
    <source>
        <dbReference type="Pfam" id="PF05699"/>
    </source>
</evidence>
<proteinExistence type="predicted"/>
<organism evidence="2 3">
    <name type="scientific">Vicia faba</name>
    <name type="common">Broad bean</name>
    <name type="synonym">Faba vulgaris</name>
    <dbReference type="NCBI Taxonomy" id="3906"/>
    <lineage>
        <taxon>Eukaryota</taxon>
        <taxon>Viridiplantae</taxon>
        <taxon>Streptophyta</taxon>
        <taxon>Embryophyta</taxon>
        <taxon>Tracheophyta</taxon>
        <taxon>Spermatophyta</taxon>
        <taxon>Magnoliopsida</taxon>
        <taxon>eudicotyledons</taxon>
        <taxon>Gunneridae</taxon>
        <taxon>Pentapetalae</taxon>
        <taxon>rosids</taxon>
        <taxon>fabids</taxon>
        <taxon>Fabales</taxon>
        <taxon>Fabaceae</taxon>
        <taxon>Papilionoideae</taxon>
        <taxon>50 kb inversion clade</taxon>
        <taxon>NPAAA clade</taxon>
        <taxon>Hologalegina</taxon>
        <taxon>IRL clade</taxon>
        <taxon>Fabeae</taxon>
        <taxon>Vicia</taxon>
    </lineage>
</organism>
<protein>
    <recommendedName>
        <fullName evidence="1">HAT C-terminal dimerisation domain-containing protein</fullName>
    </recommendedName>
</protein>
<reference evidence="2 3" key="1">
    <citation type="submission" date="2023-01" db="EMBL/GenBank/DDBJ databases">
        <authorList>
            <person name="Kreplak J."/>
        </authorList>
    </citation>
    <scope>NUCLEOTIDE SEQUENCE [LARGE SCALE GENOMIC DNA]</scope>
</reference>
<sequence length="143" mass="16428">MELLEYYYEKLYEQDSFEQVKIIQQLCYDLITDYQLKLNQENCGDSQMLESSRMANDGLDDYDAYLNGIKYPTLQVIAKDILAIPISTVASESAFSTSSHILSPHRSRLHWTTLEVLMCARSWLWSTENSGGMSSKLSNDYTT</sequence>
<evidence type="ECO:0000313" key="2">
    <source>
        <dbReference type="EMBL" id="CAI8588100.1"/>
    </source>
</evidence>
<dbReference type="InterPro" id="IPR008906">
    <property type="entry name" value="HATC_C_dom"/>
</dbReference>
<keyword evidence="3" id="KW-1185">Reference proteome</keyword>
<feature type="domain" description="HAT C-terminal dimerisation" evidence="1">
    <location>
        <begin position="67"/>
        <end position="124"/>
    </location>
</feature>
<dbReference type="Proteomes" id="UP001157006">
    <property type="component" value="Chromosome 1L"/>
</dbReference>
<dbReference type="EMBL" id="OX451736">
    <property type="protein sequence ID" value="CAI8588100.1"/>
    <property type="molecule type" value="Genomic_DNA"/>
</dbReference>
<dbReference type="Pfam" id="PF05699">
    <property type="entry name" value="Dimer_Tnp_hAT"/>
    <property type="match status" value="1"/>
</dbReference>
<dbReference type="PANTHER" id="PTHR23272:SF179">
    <property type="entry name" value="ZINC FINGER BED DOMAIN-CONTAINING PROTEIN RICESLEEPER 2-LIKE ISOFORM X1"/>
    <property type="match status" value="1"/>
</dbReference>
<gene>
    <name evidence="2" type="ORF">VFH_I331440</name>
</gene>
<dbReference type="PANTHER" id="PTHR23272">
    <property type="entry name" value="BED FINGER-RELATED"/>
    <property type="match status" value="1"/>
</dbReference>
<accession>A0AAV0YPS9</accession>
<name>A0AAV0YPS9_VICFA</name>
<dbReference type="AlphaFoldDB" id="A0AAV0YPS9"/>
<dbReference type="SUPFAM" id="SSF53098">
    <property type="entry name" value="Ribonuclease H-like"/>
    <property type="match status" value="1"/>
</dbReference>
<dbReference type="InterPro" id="IPR012337">
    <property type="entry name" value="RNaseH-like_sf"/>
</dbReference>